<dbReference type="OrthoDB" id="979at10239"/>
<evidence type="ECO:0000313" key="2">
    <source>
        <dbReference type="Proteomes" id="UP000221243"/>
    </source>
</evidence>
<dbReference type="GeneID" id="40075130"/>
<dbReference type="KEGG" id="vg:40075130"/>
<keyword evidence="2" id="KW-1185">Reference proteome</keyword>
<dbReference type="Proteomes" id="UP000221243">
    <property type="component" value="Segment"/>
</dbReference>
<dbReference type="EMBL" id="AP017972">
    <property type="protein sequence ID" value="BAW98323.1"/>
    <property type="molecule type" value="Genomic_DNA"/>
</dbReference>
<protein>
    <submittedName>
        <fullName evidence="1">Phage terminase, large subunit @ intein-containing</fullName>
    </submittedName>
</protein>
<accession>A0A1Q2U2Y6</accession>
<name>A0A1Q2U2Y6_9CAUD</name>
<reference evidence="1 2" key="1">
    <citation type="submission" date="2017-01" db="EMBL/GenBank/DDBJ databases">
        <title>Complete Genome Sequence of Vibrio Parahaemolyticus Bacteriophage pTD1.</title>
        <authorList>
            <person name="Midorikawa Y."/>
            <person name="Sano M."/>
        </authorList>
    </citation>
    <scope>NUCLEOTIDE SEQUENCE [LARGE SCALE GENOMIC DNA]</scope>
    <source>
        <strain evidence="1">PTD1</strain>
    </source>
</reference>
<dbReference type="RefSeq" id="YP_009599401.1">
    <property type="nucleotide sequence ID" value="NC_041916.1"/>
</dbReference>
<evidence type="ECO:0000313" key="1">
    <source>
        <dbReference type="EMBL" id="BAW98323.1"/>
    </source>
</evidence>
<sequence>MKTITLREFANLSEHQVIGWRKDLIKVKVVGDEGDDIVSNTYDLIMTWYGLELHRRYEHLGIPYSTKEVIHCKVYNDATLQRPLQYMLDILMEHVNDPVEADLIKQIVYIWHFKINNILVYLGSPGVISATAEDVMEVFNHPKIADIRERLRKREINYDEAEEEFKQTVIHETSLDFSTFIMQARTGAVSINQGFQTFISRGACFDLNNRIMPNPIEPSFAEGITNLADILAESRSAGKALVSNGKALEDSEWFHRKVHLTASPIKDIDHYHDCGTDTLVPIVLKSKALINSLAGKYYKGEDDQLKLLTRERLKELKVGETIRIRSMQFCRNEKAPCAVCYGQMRMSVPYNVIMRKSANPGMISGTAVAEPIGQGMLSTKHFMRHVQAVPFMVMTGDEEYITTDGDNIFLKPELIKASTRIQLPVTMINELTDLRSMENLDEIQDDQLTCFPTLTLTYEMEDPMLPGTKTQTTVHLDTQVSSRQARMSPAFIEYAIKKGWDKTKKYLEIDITDFDPTEALLTLPYVYEDLDKYRSEIESFLALSRRNKAWRDTQVTPEFFGQVMVDFWMLIDRKFKNINMIHIETLLHATTAVAPTEGLYRLPVGDEPRYFIPFKNAIENRGFGSLMIYQGQPKVIEAPSTFYVKERQATAMECFFTNSVN</sequence>
<organism evidence="1 2">
    <name type="scientific">Vibrio phage pTD1</name>
    <dbReference type="NCBI Taxonomy" id="1938577"/>
    <lineage>
        <taxon>Viruses</taxon>
        <taxon>Duplodnaviria</taxon>
        <taxon>Heunggongvirae</taxon>
        <taxon>Uroviricota</taxon>
        <taxon>Caudoviricetes</taxon>
        <taxon>Chimalliviridae</taxon>
        <taxon>Gorgonvirinae</taxon>
        <taxon>Tidunavirus</taxon>
        <taxon>Tidunavirus pTD1</taxon>
    </lineage>
</organism>
<proteinExistence type="predicted"/>